<protein>
    <submittedName>
        <fullName evidence="1">Uncharacterized protein</fullName>
    </submittedName>
</protein>
<feature type="non-terminal residue" evidence="1">
    <location>
        <position position="1"/>
    </location>
</feature>
<sequence>DQYLGGPASGVIVAAHGKAICAGGENRKQLASLHRRKSSVSGEEISTLADRSVIRGECTLVVMGGEIKDDVSETTLRAEIEMGLKNRDETPSAIAKAVAKKYGLPKSRVYEEVLKIKDEQ</sequence>
<dbReference type="EMBL" id="LAZR01044751">
    <property type="protein sequence ID" value="KKL03879.1"/>
    <property type="molecule type" value="Genomic_DNA"/>
</dbReference>
<accession>A0A0F9A2T6</accession>
<organism evidence="1">
    <name type="scientific">marine sediment metagenome</name>
    <dbReference type="NCBI Taxonomy" id="412755"/>
    <lineage>
        <taxon>unclassified sequences</taxon>
        <taxon>metagenomes</taxon>
        <taxon>ecological metagenomes</taxon>
    </lineage>
</organism>
<gene>
    <name evidence="1" type="ORF">LCGC14_2621690</name>
</gene>
<proteinExistence type="predicted"/>
<reference evidence="1" key="1">
    <citation type="journal article" date="2015" name="Nature">
        <title>Complex archaea that bridge the gap between prokaryotes and eukaryotes.</title>
        <authorList>
            <person name="Spang A."/>
            <person name="Saw J.H."/>
            <person name="Jorgensen S.L."/>
            <person name="Zaremba-Niedzwiedzka K."/>
            <person name="Martijn J."/>
            <person name="Lind A.E."/>
            <person name="van Eijk R."/>
            <person name="Schleper C."/>
            <person name="Guy L."/>
            <person name="Ettema T.J."/>
        </authorList>
    </citation>
    <scope>NUCLEOTIDE SEQUENCE</scope>
</reference>
<evidence type="ECO:0000313" key="1">
    <source>
        <dbReference type="EMBL" id="KKL03879.1"/>
    </source>
</evidence>
<comment type="caution">
    <text evidence="1">The sequence shown here is derived from an EMBL/GenBank/DDBJ whole genome shotgun (WGS) entry which is preliminary data.</text>
</comment>
<name>A0A0F9A2T6_9ZZZZ</name>
<dbReference type="AlphaFoldDB" id="A0A0F9A2T6"/>